<accession>A0ABN9YNH6</accession>
<protein>
    <submittedName>
        <fullName evidence="1">Abortive infection bacteriophage resistance protein (AbiF)</fullName>
    </submittedName>
</protein>
<sequence>MENELFFGKINPKKIKHKRSIELEVQSESQKSAMIFLEIIREKFPVKIENQKGNVKNAVSIDKMVDHLKEKVVLQKGEEERFYALIREKMYYKVSYFVKLLYNVNGNPITFTDLENIFYFDDFLRTSLSRLLPSIEQFVKSSLNNCLLEKYDNDSLIYLNEKLYKHNTESNKSKLNDVLSVCASEISEVSNSNDAVKHHIINHGGNIPLWILFDTITFGKFNMLVTCMDRKVRRYWIDYMKLNCQYSDDFEMSAKSLPSHLQTVQILRNSASHLSRIYGKVFTYNPGIRPSDKYWNKISIESFNKPDPSVQIHSLFSGLISAKYFYQCMSNTEVNKWNKFIEKLDNKMTEIKYLNSNGYMGFPENWKAMLLIV</sequence>
<comment type="caution">
    <text evidence="1">The sequence shown here is derived from an EMBL/GenBank/DDBJ whole genome shotgun (WGS) entry which is preliminary data.</text>
</comment>
<keyword evidence="2" id="KW-1185">Reference proteome</keyword>
<proteinExistence type="predicted"/>
<dbReference type="Pfam" id="PF07751">
    <property type="entry name" value="Abi_2"/>
    <property type="match status" value="1"/>
</dbReference>
<dbReference type="RefSeq" id="WP_338348877.1">
    <property type="nucleotide sequence ID" value="NZ_CAUZLQ010000002.1"/>
</dbReference>
<dbReference type="EMBL" id="CAUZLT010000001">
    <property type="protein sequence ID" value="CAK1227964.1"/>
    <property type="molecule type" value="Genomic_DNA"/>
</dbReference>
<gene>
    <name evidence="1" type="ORF">R53137_KAKDMLNK_00210</name>
</gene>
<reference evidence="1 2" key="1">
    <citation type="submission" date="2023-10" db="EMBL/GenBank/DDBJ databases">
        <authorList>
            <person name="Botero Cardona J."/>
        </authorList>
    </citation>
    <scope>NUCLEOTIDE SEQUENCE [LARGE SCALE GENOMIC DNA]</scope>
    <source>
        <strain evidence="1 2">R-53137</strain>
    </source>
</reference>
<evidence type="ECO:0000313" key="1">
    <source>
        <dbReference type="EMBL" id="CAK1227964.1"/>
    </source>
</evidence>
<name>A0ABN9YNH6_9LACO</name>
<dbReference type="Proteomes" id="UP001314262">
    <property type="component" value="Unassembled WGS sequence"/>
</dbReference>
<dbReference type="InterPro" id="IPR011664">
    <property type="entry name" value="Abi_system_AbiD/AbiF-like"/>
</dbReference>
<evidence type="ECO:0000313" key="2">
    <source>
        <dbReference type="Proteomes" id="UP001314262"/>
    </source>
</evidence>
<organism evidence="1 2">
    <name type="scientific">Fructobacillus tropaeoli</name>
    <dbReference type="NCBI Taxonomy" id="709323"/>
    <lineage>
        <taxon>Bacteria</taxon>
        <taxon>Bacillati</taxon>
        <taxon>Bacillota</taxon>
        <taxon>Bacilli</taxon>
        <taxon>Lactobacillales</taxon>
        <taxon>Lactobacillaceae</taxon>
        <taxon>Fructobacillus</taxon>
    </lineage>
</organism>